<dbReference type="STRING" id="8022.A0A060Y1S0"/>
<organism evidence="1 2">
    <name type="scientific">Oncorhynchus mykiss</name>
    <name type="common">Rainbow trout</name>
    <name type="synonym">Salmo gairdneri</name>
    <dbReference type="NCBI Taxonomy" id="8022"/>
    <lineage>
        <taxon>Eukaryota</taxon>
        <taxon>Metazoa</taxon>
        <taxon>Chordata</taxon>
        <taxon>Craniata</taxon>
        <taxon>Vertebrata</taxon>
        <taxon>Euteleostomi</taxon>
        <taxon>Actinopterygii</taxon>
        <taxon>Neopterygii</taxon>
        <taxon>Teleostei</taxon>
        <taxon>Protacanthopterygii</taxon>
        <taxon>Salmoniformes</taxon>
        <taxon>Salmonidae</taxon>
        <taxon>Salmoninae</taxon>
        <taxon>Oncorhynchus</taxon>
    </lineage>
</organism>
<proteinExistence type="predicted"/>
<evidence type="ECO:0000313" key="2">
    <source>
        <dbReference type="Proteomes" id="UP000193380"/>
    </source>
</evidence>
<dbReference type="EMBL" id="FR906906">
    <property type="protein sequence ID" value="CDQ85671.1"/>
    <property type="molecule type" value="Genomic_DNA"/>
</dbReference>
<evidence type="ECO:0000313" key="1">
    <source>
        <dbReference type="EMBL" id="CDQ85671.1"/>
    </source>
</evidence>
<sequence length="65" mass="7318">MEGQVKLTEENLLEDGFGDNPLYHCVMAEVPSEPQSNNGKRFCISNDLVYSLDHIGTSQRIGWMC</sequence>
<protein>
    <submittedName>
        <fullName evidence="1">Uncharacterized protein</fullName>
    </submittedName>
</protein>
<dbReference type="AlphaFoldDB" id="A0A060Y1S0"/>
<reference evidence="1" key="1">
    <citation type="journal article" date="2014" name="Nat. Commun.">
        <title>The rainbow trout genome provides novel insights into evolution after whole-genome duplication in vertebrates.</title>
        <authorList>
            <person name="Berthelot C."/>
            <person name="Brunet F."/>
            <person name="Chalopin D."/>
            <person name="Juanchich A."/>
            <person name="Bernard M."/>
            <person name="Noel B."/>
            <person name="Bento P."/>
            <person name="Da Silva C."/>
            <person name="Labadie K."/>
            <person name="Alberti A."/>
            <person name="Aury J.M."/>
            <person name="Louis A."/>
            <person name="Dehais P."/>
            <person name="Bardou P."/>
            <person name="Montfort J."/>
            <person name="Klopp C."/>
            <person name="Cabau C."/>
            <person name="Gaspin C."/>
            <person name="Thorgaard G.H."/>
            <person name="Boussaha M."/>
            <person name="Quillet E."/>
            <person name="Guyomard R."/>
            <person name="Galiana D."/>
            <person name="Bobe J."/>
            <person name="Volff J.N."/>
            <person name="Genet C."/>
            <person name="Wincker P."/>
            <person name="Jaillon O."/>
            <person name="Roest Crollius H."/>
            <person name="Guiguen Y."/>
        </authorList>
    </citation>
    <scope>NUCLEOTIDE SEQUENCE [LARGE SCALE GENOMIC DNA]</scope>
</reference>
<name>A0A060Y1S0_ONCMY</name>
<dbReference type="Proteomes" id="UP000193380">
    <property type="component" value="Unassembled WGS sequence"/>
</dbReference>
<dbReference type="PaxDb" id="8022-A0A060Y1S0"/>
<gene>
    <name evidence="1" type="ORF">GSONMT00040415001</name>
</gene>
<accession>A0A060Y1S0</accession>
<dbReference type="Gene3D" id="3.40.630.30">
    <property type="match status" value="1"/>
</dbReference>
<reference evidence="1" key="2">
    <citation type="submission" date="2014-03" db="EMBL/GenBank/DDBJ databases">
        <authorList>
            <person name="Genoscope - CEA"/>
        </authorList>
    </citation>
    <scope>NUCLEOTIDE SEQUENCE</scope>
</reference>